<dbReference type="Gene3D" id="3.30.70.270">
    <property type="match status" value="1"/>
</dbReference>
<dbReference type="InterPro" id="IPR035965">
    <property type="entry name" value="PAS-like_dom_sf"/>
</dbReference>
<gene>
    <name evidence="5" type="ORF">GSF22_29595</name>
</gene>
<evidence type="ECO:0000259" key="4">
    <source>
        <dbReference type="PROSITE" id="PS50887"/>
    </source>
</evidence>
<feature type="transmembrane region" description="Helical" evidence="1">
    <location>
        <begin position="226"/>
        <end position="246"/>
    </location>
</feature>
<dbReference type="EMBL" id="WVUH01000409">
    <property type="protein sequence ID" value="MBO4210117.1"/>
    <property type="molecule type" value="Genomic_DNA"/>
</dbReference>
<dbReference type="InterPro" id="IPR001633">
    <property type="entry name" value="EAL_dom"/>
</dbReference>
<keyword evidence="1" id="KW-0472">Membrane</keyword>
<accession>A0ABS3W015</accession>
<dbReference type="NCBIfam" id="TIGR00254">
    <property type="entry name" value="GGDEF"/>
    <property type="match status" value="1"/>
</dbReference>
<name>A0ABS3W015_MICEH</name>
<keyword evidence="1" id="KW-1133">Transmembrane helix</keyword>
<feature type="transmembrane region" description="Helical" evidence="1">
    <location>
        <begin position="158"/>
        <end position="178"/>
    </location>
</feature>
<dbReference type="PROSITE" id="PS50887">
    <property type="entry name" value="GGDEF"/>
    <property type="match status" value="1"/>
</dbReference>
<evidence type="ECO:0000259" key="2">
    <source>
        <dbReference type="PROSITE" id="PS50112"/>
    </source>
</evidence>
<dbReference type="PANTHER" id="PTHR44757">
    <property type="entry name" value="DIGUANYLATE CYCLASE DGCP"/>
    <property type="match status" value="1"/>
</dbReference>
<dbReference type="CDD" id="cd00130">
    <property type="entry name" value="PAS"/>
    <property type="match status" value="1"/>
</dbReference>
<proteinExistence type="predicted"/>
<dbReference type="InterPro" id="IPR035919">
    <property type="entry name" value="EAL_sf"/>
</dbReference>
<dbReference type="NCBIfam" id="TIGR00229">
    <property type="entry name" value="sensory_box"/>
    <property type="match status" value="1"/>
</dbReference>
<dbReference type="Proteomes" id="UP000823521">
    <property type="component" value="Unassembled WGS sequence"/>
</dbReference>
<dbReference type="InterPro" id="IPR029787">
    <property type="entry name" value="Nucleotide_cyclase"/>
</dbReference>
<dbReference type="SUPFAM" id="SSF55785">
    <property type="entry name" value="PYP-like sensor domain (PAS domain)"/>
    <property type="match status" value="1"/>
</dbReference>
<dbReference type="InterPro" id="IPR013656">
    <property type="entry name" value="PAS_4"/>
</dbReference>
<organism evidence="5 6">
    <name type="scientific">Micromonospora echinofusca</name>
    <dbReference type="NCBI Taxonomy" id="47858"/>
    <lineage>
        <taxon>Bacteria</taxon>
        <taxon>Bacillati</taxon>
        <taxon>Actinomycetota</taxon>
        <taxon>Actinomycetes</taxon>
        <taxon>Micromonosporales</taxon>
        <taxon>Micromonosporaceae</taxon>
        <taxon>Micromonospora</taxon>
    </lineage>
</organism>
<keyword evidence="1" id="KW-0812">Transmembrane</keyword>
<evidence type="ECO:0000259" key="3">
    <source>
        <dbReference type="PROSITE" id="PS50883"/>
    </source>
</evidence>
<dbReference type="InterPro" id="IPR043128">
    <property type="entry name" value="Rev_trsase/Diguanyl_cyclase"/>
</dbReference>
<feature type="transmembrane region" description="Helical" evidence="1">
    <location>
        <begin position="102"/>
        <end position="120"/>
    </location>
</feature>
<dbReference type="CDD" id="cd01948">
    <property type="entry name" value="EAL"/>
    <property type="match status" value="1"/>
</dbReference>
<evidence type="ECO:0000313" key="6">
    <source>
        <dbReference type="Proteomes" id="UP000823521"/>
    </source>
</evidence>
<feature type="transmembrane region" description="Helical" evidence="1">
    <location>
        <begin position="184"/>
        <end position="205"/>
    </location>
</feature>
<dbReference type="PANTHER" id="PTHR44757:SF2">
    <property type="entry name" value="BIOFILM ARCHITECTURE MAINTENANCE PROTEIN MBAA"/>
    <property type="match status" value="1"/>
</dbReference>
<dbReference type="InterPro" id="IPR000160">
    <property type="entry name" value="GGDEF_dom"/>
</dbReference>
<dbReference type="SMART" id="SM00052">
    <property type="entry name" value="EAL"/>
    <property type="match status" value="1"/>
</dbReference>
<dbReference type="SUPFAM" id="SSF141868">
    <property type="entry name" value="EAL domain-like"/>
    <property type="match status" value="1"/>
</dbReference>
<keyword evidence="6" id="KW-1185">Reference proteome</keyword>
<sequence>MAAAVAATRLVLASRCRAAARGGGASRSAERSDARAFGRAANLLDLAVFATGLSVAVLPLVPPADRPAPVLAGLLLAAGLHLGGLLRLPGAAPSGPARLRQVVDATSLGISLAFAGWVALPAGPVPPSARTAALLGAAALAVATVTALAGWGPRRGVALCGLGTAATLFGLAALTVLVDYDHSGTVLLVLVPPLVAGPLLTAAGAEAASRAVRSGPAERPAPAYPLLTVPAVVTTVAAVYHLLVVGRFDTPAVLLGLAVIPPLVLREVLAARDIRRYARRLATQEAYFRSLVSGANDLTLVVGADLLVRWQSPGAARLFGLTDAEVLGRPFGELIHPDDASRVAGVLDEVLAGRRPPLVAARFRDGRGTWRDTESTVTDQRAVPEVGALVIHVRDVSERRRLERTVQQLAVTDQLTGLANRRELMRAIAVRRVARGRGALLVVDLHGMAGVNDDHGRTAGDEVLAEAGRRLRAAAGPDDVVARLAGDEFAVAAVQGPVLAYALGTRLLGVLTEPYPLPGGAARLQVSIGLAEFAGGTDVDDVLRQADLARRRARQLGRNRVEWYDAGLEEQLVRRLDLERELPGAAARGEFDLVFQPVLGLADRFPVGTEALLRWRSPVLGTVLPAELLPVAEDLGLMEEVGQWVLHRACRQLTVWSEYSRELWMSVNVSPRELVAPDFAHRTSGVLAEHGLAADRLVLEVSEPRLGTDVSPLAGPLAALRALGVRIALDDFGGAQTSLAQLRRLPLDLLKVDPRLLRETSGDGGRLIDVVVGLGRRLGVEIVAEGLESPDQVDQADRAGCRFGQGFALSRPATAERVEAYLEDFPSAPR</sequence>
<dbReference type="Gene3D" id="3.20.20.450">
    <property type="entry name" value="EAL domain"/>
    <property type="match status" value="1"/>
</dbReference>
<dbReference type="InterPro" id="IPR000014">
    <property type="entry name" value="PAS"/>
</dbReference>
<evidence type="ECO:0000313" key="5">
    <source>
        <dbReference type="EMBL" id="MBO4210117.1"/>
    </source>
</evidence>
<dbReference type="Pfam" id="PF08448">
    <property type="entry name" value="PAS_4"/>
    <property type="match status" value="1"/>
</dbReference>
<dbReference type="CDD" id="cd01949">
    <property type="entry name" value="GGDEF"/>
    <property type="match status" value="1"/>
</dbReference>
<dbReference type="PROSITE" id="PS50883">
    <property type="entry name" value="EAL"/>
    <property type="match status" value="1"/>
</dbReference>
<feature type="transmembrane region" description="Helical" evidence="1">
    <location>
        <begin position="68"/>
        <end position="90"/>
    </location>
</feature>
<feature type="transmembrane region" description="Helical" evidence="1">
    <location>
        <begin position="132"/>
        <end position="151"/>
    </location>
</feature>
<dbReference type="Gene3D" id="3.30.450.20">
    <property type="entry name" value="PAS domain"/>
    <property type="match status" value="1"/>
</dbReference>
<comment type="caution">
    <text evidence="5">The sequence shown here is derived from an EMBL/GenBank/DDBJ whole genome shotgun (WGS) entry which is preliminary data.</text>
</comment>
<dbReference type="PROSITE" id="PS50112">
    <property type="entry name" value="PAS"/>
    <property type="match status" value="1"/>
</dbReference>
<protein>
    <submittedName>
        <fullName evidence="5">EAL domain-containing protein</fullName>
    </submittedName>
</protein>
<evidence type="ECO:0000256" key="1">
    <source>
        <dbReference type="SAM" id="Phobius"/>
    </source>
</evidence>
<reference evidence="5 6" key="1">
    <citation type="submission" date="2019-12" db="EMBL/GenBank/DDBJ databases">
        <title>Whole genome sequencing of endophytic Actinobacterium Micromonospora sp. MPMI6T.</title>
        <authorList>
            <person name="Evv R."/>
            <person name="Podile A.R."/>
        </authorList>
    </citation>
    <scope>NUCLEOTIDE SEQUENCE [LARGE SCALE GENOMIC DNA]</scope>
    <source>
        <strain evidence="5 6">MPMI6</strain>
    </source>
</reference>
<feature type="domain" description="EAL" evidence="3">
    <location>
        <begin position="575"/>
        <end position="826"/>
    </location>
</feature>
<dbReference type="Pfam" id="PF00563">
    <property type="entry name" value="EAL"/>
    <property type="match status" value="1"/>
</dbReference>
<feature type="domain" description="PAS" evidence="2">
    <location>
        <begin position="284"/>
        <end position="354"/>
    </location>
</feature>
<dbReference type="InterPro" id="IPR052155">
    <property type="entry name" value="Biofilm_reg_signaling"/>
</dbReference>
<dbReference type="SMART" id="SM00091">
    <property type="entry name" value="PAS"/>
    <property type="match status" value="1"/>
</dbReference>
<feature type="domain" description="GGDEF" evidence="4">
    <location>
        <begin position="436"/>
        <end position="566"/>
    </location>
</feature>
<dbReference type="Pfam" id="PF00990">
    <property type="entry name" value="GGDEF"/>
    <property type="match status" value="1"/>
</dbReference>
<dbReference type="SUPFAM" id="SSF55073">
    <property type="entry name" value="Nucleotide cyclase"/>
    <property type="match status" value="1"/>
</dbReference>
<dbReference type="SMART" id="SM00267">
    <property type="entry name" value="GGDEF"/>
    <property type="match status" value="1"/>
</dbReference>